<dbReference type="SUPFAM" id="SSF51735">
    <property type="entry name" value="NAD(P)-binding Rossmann-fold domains"/>
    <property type="match status" value="1"/>
</dbReference>
<gene>
    <name evidence="4" type="ORF">L486_08421</name>
</gene>
<evidence type="ECO:0000313" key="5">
    <source>
        <dbReference type="Proteomes" id="UP000092583"/>
    </source>
</evidence>
<organism evidence="4 5">
    <name type="scientific">Kwoniella mangroviensis CBS 10435</name>
    <dbReference type="NCBI Taxonomy" id="1331196"/>
    <lineage>
        <taxon>Eukaryota</taxon>
        <taxon>Fungi</taxon>
        <taxon>Dikarya</taxon>
        <taxon>Basidiomycota</taxon>
        <taxon>Agaricomycotina</taxon>
        <taxon>Tremellomycetes</taxon>
        <taxon>Tremellales</taxon>
        <taxon>Cryptococcaceae</taxon>
        <taxon>Kwoniella</taxon>
    </lineage>
</organism>
<keyword evidence="1" id="KW-0560">Oxidoreductase</keyword>
<reference evidence="4 5" key="1">
    <citation type="submission" date="2013-07" db="EMBL/GenBank/DDBJ databases">
        <title>The Genome Sequence of Kwoniella mangroviensis CBS10435.</title>
        <authorList>
            <consortium name="The Broad Institute Genome Sequencing Platform"/>
            <person name="Cuomo C."/>
            <person name="Litvintseva A."/>
            <person name="Chen Y."/>
            <person name="Heitman J."/>
            <person name="Sun S."/>
            <person name="Springer D."/>
            <person name="Dromer F."/>
            <person name="Young S.K."/>
            <person name="Zeng Q."/>
            <person name="Gargeya S."/>
            <person name="Fitzgerald M."/>
            <person name="Abouelleil A."/>
            <person name="Alvarado L."/>
            <person name="Berlin A.M."/>
            <person name="Chapman S.B."/>
            <person name="Dewar J."/>
            <person name="Goldberg J."/>
            <person name="Griggs A."/>
            <person name="Gujja S."/>
            <person name="Hansen M."/>
            <person name="Howarth C."/>
            <person name="Imamovic A."/>
            <person name="Larimer J."/>
            <person name="McCowan C."/>
            <person name="Murphy C."/>
            <person name="Pearson M."/>
            <person name="Priest M."/>
            <person name="Roberts A."/>
            <person name="Saif S."/>
            <person name="Shea T."/>
            <person name="Sykes S."/>
            <person name="Wortman J."/>
            <person name="Nusbaum C."/>
            <person name="Birren B."/>
        </authorList>
    </citation>
    <scope>NUCLEOTIDE SEQUENCE [LARGE SCALE GENOMIC DNA]</scope>
    <source>
        <strain evidence="4 5">CBS 10435</strain>
    </source>
</reference>
<evidence type="ECO:0000259" key="3">
    <source>
        <dbReference type="Pfam" id="PF01370"/>
    </source>
</evidence>
<proteinExistence type="inferred from homology"/>
<dbReference type="PANTHER" id="PTHR10366">
    <property type="entry name" value="NAD DEPENDENT EPIMERASE/DEHYDRATASE"/>
    <property type="match status" value="1"/>
</dbReference>
<dbReference type="OrthoDB" id="2559962at2759"/>
<protein>
    <recommendedName>
        <fullName evidence="3">NAD-dependent epimerase/dehydratase domain-containing protein</fullName>
    </recommendedName>
</protein>
<feature type="domain" description="NAD-dependent epimerase/dehydratase" evidence="3">
    <location>
        <begin position="10"/>
        <end position="274"/>
    </location>
</feature>
<dbReference type="Proteomes" id="UP000092583">
    <property type="component" value="Unassembled WGS sequence"/>
</dbReference>
<dbReference type="STRING" id="1331196.A0A1B9IEH7"/>
<dbReference type="InterPro" id="IPR001509">
    <property type="entry name" value="Epimerase_deHydtase"/>
</dbReference>
<dbReference type="AlphaFoldDB" id="A0A1B9IEH7"/>
<evidence type="ECO:0000256" key="1">
    <source>
        <dbReference type="ARBA" id="ARBA00023002"/>
    </source>
</evidence>
<dbReference type="EMBL" id="KV700093">
    <property type="protein sequence ID" value="OCF54098.1"/>
    <property type="molecule type" value="Genomic_DNA"/>
</dbReference>
<dbReference type="InterPro" id="IPR050425">
    <property type="entry name" value="NAD(P)_dehydrat-like"/>
</dbReference>
<reference evidence="5" key="2">
    <citation type="submission" date="2013-12" db="EMBL/GenBank/DDBJ databases">
        <title>Evolution of pathogenesis and genome organization in the Tremellales.</title>
        <authorList>
            <person name="Cuomo C."/>
            <person name="Litvintseva A."/>
            <person name="Heitman J."/>
            <person name="Chen Y."/>
            <person name="Sun S."/>
            <person name="Springer D."/>
            <person name="Dromer F."/>
            <person name="Young S."/>
            <person name="Zeng Q."/>
            <person name="Chapman S."/>
            <person name="Gujja S."/>
            <person name="Saif S."/>
            <person name="Birren B."/>
        </authorList>
    </citation>
    <scope>NUCLEOTIDE SEQUENCE [LARGE SCALE GENOMIC DNA]</scope>
    <source>
        <strain evidence="5">CBS 10435</strain>
    </source>
</reference>
<accession>A0A1B9IEH7</accession>
<evidence type="ECO:0000313" key="4">
    <source>
        <dbReference type="EMBL" id="OCF54098.1"/>
    </source>
</evidence>
<dbReference type="InterPro" id="IPR036291">
    <property type="entry name" value="NAD(P)-bd_dom_sf"/>
</dbReference>
<name>A0A1B9IEH7_9TREE</name>
<dbReference type="GO" id="GO:0016616">
    <property type="term" value="F:oxidoreductase activity, acting on the CH-OH group of donors, NAD or NADP as acceptor"/>
    <property type="evidence" value="ECO:0007669"/>
    <property type="project" value="TreeGrafter"/>
</dbReference>
<comment type="similarity">
    <text evidence="2">Belongs to the NAD(P)-dependent epimerase/dehydratase family. Dihydroflavonol-4-reductase subfamily.</text>
</comment>
<dbReference type="PANTHER" id="PTHR10366:SF579">
    <property type="entry name" value="3-BETA HYDROXYSTEROID DEHYDROGENASE_ISOMERASE FAMILY PROTEIN (AFU_ORTHOLOGUE AFUA_3G02250)"/>
    <property type="match status" value="1"/>
</dbReference>
<dbReference type="Gene3D" id="3.40.50.720">
    <property type="entry name" value="NAD(P)-binding Rossmann-like Domain"/>
    <property type="match status" value="1"/>
</dbReference>
<keyword evidence="5" id="KW-1185">Reference proteome</keyword>
<dbReference type="Pfam" id="PF01370">
    <property type="entry name" value="Epimerase"/>
    <property type="match status" value="1"/>
</dbReference>
<evidence type="ECO:0000256" key="2">
    <source>
        <dbReference type="ARBA" id="ARBA00023445"/>
    </source>
</evidence>
<sequence length="361" mass="40561">MSSSERPIVALTGLNGFIAIHVALRFLKEGYDVRGSVRSISSVEKIKIHPVWKEWFDQGRVKVVVVPDLTGDLTDLLDGVESVMHLAAPVTLNLKSYEEFKGPTIQGTLSVLNQATKFKTIKAISLMSSMAAHFNPVPNDQQLGAVYTEDSYFPYDEETVKNFDPSNPFANVIWYCAAKKYSELAVKEWLKENKPSFSVASLAPPMTYGPLLHLSSVAEFKNGVSGSQPGWLSLIKGKDAKVIQPESTTYADVRDVAEAFYQAAIKRKNGIYLIASDIYTYQMFANEFRRQRPDLDAYFPLGNPSEPTPREQNFWTIDTSKSVRELGLEYHTLEDTVRVTLEHYEKIGVFNEQPGSWAERV</sequence>